<comment type="similarity">
    <text evidence="2">Belongs to the tRNA nucleotidyltransferase/poly(A) polymerase family.</text>
</comment>
<evidence type="ECO:0000313" key="4">
    <source>
        <dbReference type="EMBL" id="WIM99859.1"/>
    </source>
</evidence>
<reference evidence="4 5" key="1">
    <citation type="submission" date="2023-06" db="EMBL/GenBank/DDBJ databases">
        <authorList>
            <person name="Yushchuk O."/>
            <person name="Binda E."/>
            <person name="Ruckert-Reed C."/>
            <person name="Fedorenko V."/>
            <person name="Kalinowski J."/>
            <person name="Marinelli F."/>
        </authorList>
    </citation>
    <scope>NUCLEOTIDE SEQUENCE [LARGE SCALE GENOMIC DNA]</scope>
    <source>
        <strain evidence="4 5">NRRL 3884</strain>
    </source>
</reference>
<feature type="domain" description="Poly A polymerase head" evidence="3">
    <location>
        <begin position="121"/>
        <end position="245"/>
    </location>
</feature>
<organism evidence="4 5">
    <name type="scientific">Actinoplanes oblitus</name>
    <dbReference type="NCBI Taxonomy" id="3040509"/>
    <lineage>
        <taxon>Bacteria</taxon>
        <taxon>Bacillati</taxon>
        <taxon>Actinomycetota</taxon>
        <taxon>Actinomycetes</taxon>
        <taxon>Micromonosporales</taxon>
        <taxon>Micromonosporaceae</taxon>
        <taxon>Actinoplanes</taxon>
    </lineage>
</organism>
<keyword evidence="5" id="KW-1185">Reference proteome</keyword>
<gene>
    <name evidence="4" type="ORF">ACTOB_003525</name>
</gene>
<accession>A0ABY8WPM8</accession>
<name>A0ABY8WPM8_9ACTN</name>
<dbReference type="SUPFAM" id="SSF81301">
    <property type="entry name" value="Nucleotidyltransferase"/>
    <property type="match status" value="1"/>
</dbReference>
<dbReference type="Gene3D" id="3.30.460.10">
    <property type="entry name" value="Beta Polymerase, domain 2"/>
    <property type="match status" value="1"/>
</dbReference>
<evidence type="ECO:0000259" key="3">
    <source>
        <dbReference type="Pfam" id="PF01743"/>
    </source>
</evidence>
<proteinExistence type="inferred from homology"/>
<dbReference type="InterPro" id="IPR043519">
    <property type="entry name" value="NT_sf"/>
</dbReference>
<dbReference type="InterPro" id="IPR002646">
    <property type="entry name" value="PolA_pol_head_dom"/>
</dbReference>
<keyword evidence="2" id="KW-0694">RNA-binding</keyword>
<keyword evidence="1 2" id="KW-0808">Transferase</keyword>
<dbReference type="RefSeq" id="WP_284921298.1">
    <property type="nucleotide sequence ID" value="NZ_CP126980.1"/>
</dbReference>
<protein>
    <recommendedName>
        <fullName evidence="3">Poly A polymerase head domain-containing protein</fullName>
    </recommendedName>
</protein>
<dbReference type="EMBL" id="CP126980">
    <property type="protein sequence ID" value="WIM99859.1"/>
    <property type="molecule type" value="Genomic_DNA"/>
</dbReference>
<evidence type="ECO:0000313" key="5">
    <source>
        <dbReference type="Proteomes" id="UP001240150"/>
    </source>
</evidence>
<dbReference type="Pfam" id="PF01743">
    <property type="entry name" value="PolyA_pol"/>
    <property type="match status" value="1"/>
</dbReference>
<evidence type="ECO:0000256" key="2">
    <source>
        <dbReference type="RuleBase" id="RU003953"/>
    </source>
</evidence>
<sequence>MDTPPSDADGPLLAGDLIDDVPIKGFTFQPSGGIVSRDDDHVLFASDADGDRPPWRPVSAVTGALPGEGCRVRAEWVKPAADVTPGFPDAVDRMMRDPDRGWAGITEALLPTRRQPDRTDVWLVGGAVRDLLLGTADDLVNDIDLAGTTPVGYFAEQADQACLGAGKGDLRTKVVAGVVSIRRGRLGDPPMIDYRPLHQDGFRFPASGSDLRADVTRRDLTVNCLFYDRRTRTIVDPTGAGLADLLGGDQPVLAAVDGPKDPADRADVLLRAVRMLIRWPLLPATQCRVGRQVAVDPATLREIRRRSDRHLTGAGSGQIWDAVIRLAGDDLGLRDLLLEALDA</sequence>
<evidence type="ECO:0000256" key="1">
    <source>
        <dbReference type="ARBA" id="ARBA00022679"/>
    </source>
</evidence>
<dbReference type="Proteomes" id="UP001240150">
    <property type="component" value="Chromosome"/>
</dbReference>